<proteinExistence type="predicted"/>
<protein>
    <recommendedName>
        <fullName evidence="3">Ubiquitin-like protease family profile domain-containing protein</fullName>
    </recommendedName>
</protein>
<organism evidence="1 2">
    <name type="scientific">Panicum virgatum</name>
    <name type="common">Blackwell switchgrass</name>
    <dbReference type="NCBI Taxonomy" id="38727"/>
    <lineage>
        <taxon>Eukaryota</taxon>
        <taxon>Viridiplantae</taxon>
        <taxon>Streptophyta</taxon>
        <taxon>Embryophyta</taxon>
        <taxon>Tracheophyta</taxon>
        <taxon>Spermatophyta</taxon>
        <taxon>Magnoliopsida</taxon>
        <taxon>Liliopsida</taxon>
        <taxon>Poales</taxon>
        <taxon>Poaceae</taxon>
        <taxon>PACMAD clade</taxon>
        <taxon>Panicoideae</taxon>
        <taxon>Panicodae</taxon>
        <taxon>Paniceae</taxon>
        <taxon>Panicinae</taxon>
        <taxon>Panicum</taxon>
        <taxon>Panicum sect. Hiantes</taxon>
    </lineage>
</organism>
<reference evidence="1" key="1">
    <citation type="submission" date="2020-05" db="EMBL/GenBank/DDBJ databases">
        <title>WGS assembly of Panicum virgatum.</title>
        <authorList>
            <person name="Lovell J.T."/>
            <person name="Jenkins J."/>
            <person name="Shu S."/>
            <person name="Juenger T.E."/>
            <person name="Schmutz J."/>
        </authorList>
    </citation>
    <scope>NUCLEOTIDE SEQUENCE</scope>
    <source>
        <strain evidence="1">AP13</strain>
    </source>
</reference>
<gene>
    <name evidence="1" type="ORF">PVAP13_7KG105478</name>
</gene>
<evidence type="ECO:0008006" key="3">
    <source>
        <dbReference type="Google" id="ProtNLM"/>
    </source>
</evidence>
<dbReference type="SUPFAM" id="SSF54001">
    <property type="entry name" value="Cysteine proteinases"/>
    <property type="match status" value="1"/>
</dbReference>
<dbReference type="AlphaFoldDB" id="A0A8T0Q8J6"/>
<dbReference type="Proteomes" id="UP000823388">
    <property type="component" value="Chromosome 7K"/>
</dbReference>
<dbReference type="Gene3D" id="3.40.395.10">
    <property type="entry name" value="Adenoviral Proteinase, Chain A"/>
    <property type="match status" value="1"/>
</dbReference>
<name>A0A8T0Q8J6_PANVG</name>
<evidence type="ECO:0000313" key="1">
    <source>
        <dbReference type="EMBL" id="KAG2571191.1"/>
    </source>
</evidence>
<keyword evidence="2" id="KW-1185">Reference proteome</keyword>
<evidence type="ECO:0000313" key="2">
    <source>
        <dbReference type="Proteomes" id="UP000823388"/>
    </source>
</evidence>
<comment type="caution">
    <text evidence="1">The sequence shown here is derived from an EMBL/GenBank/DDBJ whole genome shotgun (WGS) entry which is preliminary data.</text>
</comment>
<accession>A0A8T0Q8J6</accession>
<dbReference type="InterPro" id="IPR038765">
    <property type="entry name" value="Papain-like_cys_pep_sf"/>
</dbReference>
<dbReference type="EMBL" id="CM029049">
    <property type="protein sequence ID" value="KAG2571191.1"/>
    <property type="molecule type" value="Genomic_DNA"/>
</dbReference>
<sequence>MDTDAVVDSMELCSGITWGSRIKKMGLKVKHGPGDSRRSYSGSKRVVDHKVVSRRVRKKTPIAENIENTMAEDERLYARARSLKVTPYKRHVLSNEIAPSPFDRPVQWGKSVSTHSMVKYKAIMRMSGVELQRFWIEHDVPRQIKIKGAVLQEQFSEGGVIRSEIFCAMVRHLQNLDASMYRNSCCDHKQWRHIMEPTFSEKVLGTKDFAVTEDLRDMFIGHHLVSQMEHCRMIMVPCRATGDWCLYVWDMVKQEIHVFDPVSTTVGEDALWAMHDNVVAKLHMALHACKEEFFVGWDEDFDNFHDHHLELSHPPAASCDLAFYVWHYMRWYDGEELHKPIHTSTASRLRRSLLYDIMAMKGNKGHIPDELKQQIDLSSGFE</sequence>